<dbReference type="EMBL" id="AP023092">
    <property type="protein sequence ID" value="BCE33645.1"/>
    <property type="molecule type" value="Genomic_DNA"/>
</dbReference>
<reference evidence="3" key="2">
    <citation type="submission" date="2020-05" db="EMBL/GenBank/DDBJ databases">
        <title>Complete genome sequence of Bradyrhizobium diazoefficiens XF8 isolated from soybean nodule.</title>
        <authorList>
            <person name="Noda R."/>
            <person name="Kakizaki K."/>
            <person name="Minamisawa K."/>
        </authorList>
    </citation>
    <scope>NUCLEOTIDE SEQUENCE</scope>
    <source>
        <strain evidence="3">XF8</strain>
    </source>
</reference>
<name>A0A809Y496_9BRAD</name>
<evidence type="ECO:0000259" key="1">
    <source>
        <dbReference type="Pfam" id="PF00156"/>
    </source>
</evidence>
<proteinExistence type="predicted"/>
<evidence type="ECO:0000313" key="2">
    <source>
        <dbReference type="EMBL" id="BCE33645.1"/>
    </source>
</evidence>
<evidence type="ECO:0000313" key="3">
    <source>
        <dbReference type="EMBL" id="BCE77251.1"/>
    </source>
</evidence>
<dbReference type="SUPFAM" id="SSF53271">
    <property type="entry name" value="PRTase-like"/>
    <property type="match status" value="1"/>
</dbReference>
<feature type="domain" description="Phosphoribosyltransferase" evidence="1">
    <location>
        <begin position="183"/>
        <end position="237"/>
    </location>
</feature>
<dbReference type="EMBL" id="AP023097">
    <property type="protein sequence ID" value="BCE77251.1"/>
    <property type="molecule type" value="Genomic_DNA"/>
</dbReference>
<dbReference type="AlphaFoldDB" id="A0A809Y496"/>
<organism evidence="2">
    <name type="scientific">Bradyrhizobium diazoefficiens</name>
    <dbReference type="NCBI Taxonomy" id="1355477"/>
    <lineage>
        <taxon>Bacteria</taxon>
        <taxon>Pseudomonadati</taxon>
        <taxon>Pseudomonadota</taxon>
        <taxon>Alphaproteobacteria</taxon>
        <taxon>Hyphomicrobiales</taxon>
        <taxon>Nitrobacteraceae</taxon>
        <taxon>Bradyrhizobium</taxon>
    </lineage>
</organism>
<dbReference type="Pfam" id="PF00156">
    <property type="entry name" value="Pribosyltran"/>
    <property type="match status" value="1"/>
</dbReference>
<protein>
    <recommendedName>
        <fullName evidence="1">Phosphoribosyltransferase domain-containing protein</fullName>
    </recommendedName>
</protein>
<dbReference type="InterPro" id="IPR029057">
    <property type="entry name" value="PRTase-like"/>
</dbReference>
<sequence length="241" mass="26910">MGINISNDKYVALDNTHEKRVNTCVNDNPTSTKCGDVVVHHVFRRNKTGDADRDGNPLAYALKGMNGYRIMPMYRNMIWARAKEILVKCDELKGADYVMPMPSNYGFAAEFAQLVCDATGIPLLGCGFLRKKTIAEMLDQYGEVIPGDLSEARKKDYKRQLHTWRGMKPGQMVSMKEIDTKIRKYFDPFEIGDGVPDIKNQKILVVDDIVSSGSSMTSMTELLKAGTGCEIHRAVSFLSGL</sequence>
<gene>
    <name evidence="2" type="ORF">XF2B_74140</name>
    <name evidence="3" type="ORF">XF8B_73620</name>
</gene>
<accession>A0A809Y496</accession>
<dbReference type="InterPro" id="IPR000836">
    <property type="entry name" value="PRTase_dom"/>
</dbReference>
<dbReference type="Gene3D" id="3.40.50.2020">
    <property type="match status" value="1"/>
</dbReference>
<reference evidence="2" key="1">
    <citation type="submission" date="2020-05" db="EMBL/GenBank/DDBJ databases">
        <title>Complete genome sequence of Bradyrhizobium diazoefficiens XF2 isolated from soybean nodule.</title>
        <authorList>
            <person name="Noda R."/>
            <person name="Kakizaki K."/>
            <person name="Minamisawa K."/>
        </authorList>
    </citation>
    <scope>NUCLEOTIDE SEQUENCE</scope>
    <source>
        <strain evidence="2">XF2</strain>
    </source>
</reference>